<dbReference type="NCBIfam" id="NF041644">
    <property type="entry name" value="CBO0543_fam"/>
    <property type="match status" value="1"/>
</dbReference>
<dbReference type="InterPro" id="IPR048147">
    <property type="entry name" value="CBO0543-like"/>
</dbReference>
<dbReference type="AlphaFoldDB" id="A0A4S4BKW1"/>
<organism evidence="1 2">
    <name type="scientific">Metabacillus sediminilitoris</name>
    <dbReference type="NCBI Taxonomy" id="2567941"/>
    <lineage>
        <taxon>Bacteria</taxon>
        <taxon>Bacillati</taxon>
        <taxon>Bacillota</taxon>
        <taxon>Bacilli</taxon>
        <taxon>Bacillales</taxon>
        <taxon>Bacillaceae</taxon>
        <taxon>Metabacillus</taxon>
    </lineage>
</organism>
<name>A0A4S4BKW1_9BACI</name>
<sequence>MTEDKYIELIKKQYGNVDNANSELFHLWYENTFLHFEWWLGILLTVLPWLIWIKVRPRESTDRLLYVGFIVIIITCWLDFLGISLGLWFYIHKVIPTIPSFIPFDLTILPVTVLLLLQYKQHISPYIKAIFFAFVSSFIGEPIFKWIDFYEEIHWSSFYSLPFYFVIYLIAHYVSSRSRFSPLPSENKQ</sequence>
<accession>A0A4S4BKW1</accession>
<dbReference type="Proteomes" id="UP000310334">
    <property type="component" value="Unassembled WGS sequence"/>
</dbReference>
<dbReference type="EMBL" id="SSNT01000028">
    <property type="protein sequence ID" value="THF75283.1"/>
    <property type="molecule type" value="Genomic_DNA"/>
</dbReference>
<protein>
    <submittedName>
        <fullName evidence="1">Uncharacterized protein</fullName>
    </submittedName>
</protein>
<proteinExistence type="predicted"/>
<dbReference type="RefSeq" id="WP_136358538.1">
    <property type="nucleotide sequence ID" value="NZ_CP046266.1"/>
</dbReference>
<reference evidence="1 2" key="1">
    <citation type="submission" date="2019-04" db="EMBL/GenBank/DDBJ databases">
        <title>Bacillus sediminilitoris sp. nov., isolated from a tidal flat sediment on the East China Sea.</title>
        <authorList>
            <person name="Wei Y."/>
            <person name="Mao H."/>
            <person name="Fang J."/>
        </authorList>
    </citation>
    <scope>NUCLEOTIDE SEQUENCE [LARGE SCALE GENOMIC DNA]</scope>
    <source>
        <strain evidence="1 2">DSL-17</strain>
    </source>
</reference>
<gene>
    <name evidence="1" type="ORF">E6W99_23870</name>
</gene>
<keyword evidence="2" id="KW-1185">Reference proteome</keyword>
<comment type="caution">
    <text evidence="1">The sequence shown here is derived from an EMBL/GenBank/DDBJ whole genome shotgun (WGS) entry which is preliminary data.</text>
</comment>
<evidence type="ECO:0000313" key="1">
    <source>
        <dbReference type="EMBL" id="THF75283.1"/>
    </source>
</evidence>
<evidence type="ECO:0000313" key="2">
    <source>
        <dbReference type="Proteomes" id="UP000310334"/>
    </source>
</evidence>
<dbReference type="OrthoDB" id="1679483at2"/>